<sequence>MKIKMIRCLSIILLCVQLLIVTSFAVENKLSTSVKKNLDNHAVTTVVAIHPTEEHGSKSRVEVKDMVVVSKKSSGKKGSGGGNNVVRDPAGKKKNDAVSKLPQTMSFYISVCLFLALSF</sequence>
<dbReference type="EMBL" id="JAUIZM010000011">
    <property type="protein sequence ID" value="KAK1358137.1"/>
    <property type="molecule type" value="Genomic_DNA"/>
</dbReference>
<evidence type="ECO:0000313" key="3">
    <source>
        <dbReference type="EMBL" id="KAK1358137.1"/>
    </source>
</evidence>
<reference evidence="3" key="2">
    <citation type="submission" date="2023-05" db="EMBL/GenBank/DDBJ databases">
        <authorList>
            <person name="Schelkunov M.I."/>
        </authorList>
    </citation>
    <scope>NUCLEOTIDE SEQUENCE</scope>
    <source>
        <strain evidence="3">Hsosn_3</strain>
        <tissue evidence="3">Leaf</tissue>
    </source>
</reference>
<proteinExistence type="predicted"/>
<name>A0AAD8H1S2_9APIA</name>
<keyword evidence="4" id="KW-1185">Reference proteome</keyword>
<accession>A0AAD8H1S2</accession>
<organism evidence="3 4">
    <name type="scientific">Heracleum sosnowskyi</name>
    <dbReference type="NCBI Taxonomy" id="360622"/>
    <lineage>
        <taxon>Eukaryota</taxon>
        <taxon>Viridiplantae</taxon>
        <taxon>Streptophyta</taxon>
        <taxon>Embryophyta</taxon>
        <taxon>Tracheophyta</taxon>
        <taxon>Spermatophyta</taxon>
        <taxon>Magnoliopsida</taxon>
        <taxon>eudicotyledons</taxon>
        <taxon>Gunneridae</taxon>
        <taxon>Pentapetalae</taxon>
        <taxon>asterids</taxon>
        <taxon>campanulids</taxon>
        <taxon>Apiales</taxon>
        <taxon>Apiaceae</taxon>
        <taxon>Apioideae</taxon>
        <taxon>apioid superclade</taxon>
        <taxon>Tordylieae</taxon>
        <taxon>Tordyliinae</taxon>
        <taxon>Heracleum</taxon>
    </lineage>
</organism>
<gene>
    <name evidence="3" type="ORF">POM88_051393</name>
</gene>
<reference evidence="3" key="1">
    <citation type="submission" date="2023-02" db="EMBL/GenBank/DDBJ databases">
        <title>Genome of toxic invasive species Heracleum sosnowskyi carries increased number of genes despite the absence of recent whole-genome duplications.</title>
        <authorList>
            <person name="Schelkunov M."/>
            <person name="Shtratnikova V."/>
            <person name="Makarenko M."/>
            <person name="Klepikova A."/>
            <person name="Omelchenko D."/>
            <person name="Novikova G."/>
            <person name="Obukhova E."/>
            <person name="Bogdanov V."/>
            <person name="Penin A."/>
            <person name="Logacheva M."/>
        </authorList>
    </citation>
    <scope>NUCLEOTIDE SEQUENCE</scope>
    <source>
        <strain evidence="3">Hsosn_3</strain>
        <tissue evidence="3">Leaf</tissue>
    </source>
</reference>
<dbReference type="Proteomes" id="UP001237642">
    <property type="component" value="Unassembled WGS sequence"/>
</dbReference>
<feature type="region of interest" description="Disordered" evidence="1">
    <location>
        <begin position="71"/>
        <end position="97"/>
    </location>
</feature>
<evidence type="ECO:0000256" key="1">
    <source>
        <dbReference type="SAM" id="MobiDB-lite"/>
    </source>
</evidence>
<evidence type="ECO:0000256" key="2">
    <source>
        <dbReference type="SAM" id="SignalP"/>
    </source>
</evidence>
<evidence type="ECO:0000313" key="4">
    <source>
        <dbReference type="Proteomes" id="UP001237642"/>
    </source>
</evidence>
<feature type="signal peptide" evidence="2">
    <location>
        <begin position="1"/>
        <end position="25"/>
    </location>
</feature>
<comment type="caution">
    <text evidence="3">The sequence shown here is derived from an EMBL/GenBank/DDBJ whole genome shotgun (WGS) entry which is preliminary data.</text>
</comment>
<dbReference type="AlphaFoldDB" id="A0AAD8H1S2"/>
<feature type="chain" id="PRO_5042208503" description="Transmembrane protein" evidence="2">
    <location>
        <begin position="26"/>
        <end position="119"/>
    </location>
</feature>
<protein>
    <recommendedName>
        <fullName evidence="5">Transmembrane protein</fullName>
    </recommendedName>
</protein>
<evidence type="ECO:0008006" key="5">
    <source>
        <dbReference type="Google" id="ProtNLM"/>
    </source>
</evidence>
<keyword evidence="2" id="KW-0732">Signal</keyword>